<keyword evidence="2" id="KW-0548">Nucleotidyltransferase</keyword>
<gene>
    <name evidence="4" type="ORF">Poly30_23450</name>
</gene>
<reference evidence="4 5" key="1">
    <citation type="submission" date="2019-02" db="EMBL/GenBank/DDBJ databases">
        <title>Deep-cultivation of Planctomycetes and their phenomic and genomic characterization uncovers novel biology.</title>
        <authorList>
            <person name="Wiegand S."/>
            <person name="Jogler M."/>
            <person name="Boedeker C."/>
            <person name="Pinto D."/>
            <person name="Vollmers J."/>
            <person name="Rivas-Marin E."/>
            <person name="Kohn T."/>
            <person name="Peeters S.H."/>
            <person name="Heuer A."/>
            <person name="Rast P."/>
            <person name="Oberbeckmann S."/>
            <person name="Bunk B."/>
            <person name="Jeske O."/>
            <person name="Meyerdierks A."/>
            <person name="Storesund J.E."/>
            <person name="Kallscheuer N."/>
            <person name="Luecker S."/>
            <person name="Lage O.M."/>
            <person name="Pohl T."/>
            <person name="Merkel B.J."/>
            <person name="Hornburger P."/>
            <person name="Mueller R.-W."/>
            <person name="Bruemmer F."/>
            <person name="Labrenz M."/>
            <person name="Spormann A.M."/>
            <person name="Op den Camp H."/>
            <person name="Overmann J."/>
            <person name="Amann R."/>
            <person name="Jetten M.S.M."/>
            <person name="Mascher T."/>
            <person name="Medema M.H."/>
            <person name="Devos D.P."/>
            <person name="Kaster A.-K."/>
            <person name="Ovreas L."/>
            <person name="Rohde M."/>
            <person name="Galperin M.Y."/>
            <person name="Jogler C."/>
        </authorList>
    </citation>
    <scope>NUCLEOTIDE SEQUENCE [LARGE SCALE GENOMIC DNA]</scope>
    <source>
        <strain evidence="4 5">Poly30</strain>
    </source>
</reference>
<dbReference type="SUPFAM" id="SSF52374">
    <property type="entry name" value="Nucleotidylyl transferase"/>
    <property type="match status" value="1"/>
</dbReference>
<evidence type="ECO:0000259" key="3">
    <source>
        <dbReference type="Pfam" id="PF01467"/>
    </source>
</evidence>
<dbReference type="OrthoDB" id="9802794at2"/>
<accession>A0A518ERW5</accession>
<name>A0A518ERW5_9BACT</name>
<dbReference type="PANTHER" id="PTHR43793:SF1">
    <property type="entry name" value="FAD SYNTHASE"/>
    <property type="match status" value="1"/>
</dbReference>
<dbReference type="GO" id="GO:0016779">
    <property type="term" value="F:nucleotidyltransferase activity"/>
    <property type="evidence" value="ECO:0007669"/>
    <property type="project" value="UniProtKB-KW"/>
</dbReference>
<evidence type="ECO:0000256" key="1">
    <source>
        <dbReference type="ARBA" id="ARBA00022679"/>
    </source>
</evidence>
<dbReference type="Gene3D" id="3.40.50.620">
    <property type="entry name" value="HUPs"/>
    <property type="match status" value="1"/>
</dbReference>
<dbReference type="RefSeq" id="WP_145197338.1">
    <property type="nucleotide sequence ID" value="NZ_CP036434.1"/>
</dbReference>
<evidence type="ECO:0000313" key="5">
    <source>
        <dbReference type="Proteomes" id="UP000320390"/>
    </source>
</evidence>
<evidence type="ECO:0000256" key="2">
    <source>
        <dbReference type="ARBA" id="ARBA00022695"/>
    </source>
</evidence>
<dbReference type="InterPro" id="IPR050385">
    <property type="entry name" value="Archaeal_FAD_synthase"/>
</dbReference>
<dbReference type="InterPro" id="IPR014729">
    <property type="entry name" value="Rossmann-like_a/b/a_fold"/>
</dbReference>
<dbReference type="InterPro" id="IPR004821">
    <property type="entry name" value="Cyt_trans-like"/>
</dbReference>
<keyword evidence="1 4" id="KW-0808">Transferase</keyword>
<feature type="domain" description="Cytidyltransferase-like" evidence="3">
    <location>
        <begin position="36"/>
        <end position="136"/>
    </location>
</feature>
<dbReference type="AlphaFoldDB" id="A0A518ERW5"/>
<proteinExistence type="predicted"/>
<dbReference type="GO" id="GO:0016301">
    <property type="term" value="F:kinase activity"/>
    <property type="evidence" value="ECO:0007669"/>
    <property type="project" value="UniProtKB-KW"/>
</dbReference>
<sequence length="182" mass="19392">MSTLPPNGEFGEAPILDCSAFAALRDQLAGSIVATSGGFDPIHPGHASCILASKDFVESETGKRPDLLVVIVNGDGFLRNKKGAEFQDLATRARLVACMRGVDAVVTYETATDMSVNGALQAIRPHFFTKGGDRTDASNIAEWDLCQELGCEVVTGCGLSKDWSSSDMLARWGELLRAGKIK</sequence>
<keyword evidence="5" id="KW-1185">Reference proteome</keyword>
<protein>
    <submittedName>
        <fullName evidence="4">Bifunctional heptose 7-phosphate kinase/heptose 1-phosphate adenyltransferase</fullName>
    </submittedName>
</protein>
<dbReference type="Proteomes" id="UP000320390">
    <property type="component" value="Chromosome"/>
</dbReference>
<dbReference type="EMBL" id="CP036434">
    <property type="protein sequence ID" value="QDV06829.1"/>
    <property type="molecule type" value="Genomic_DNA"/>
</dbReference>
<keyword evidence="4" id="KW-0418">Kinase</keyword>
<organism evidence="4 5">
    <name type="scientific">Saltatorellus ferox</name>
    <dbReference type="NCBI Taxonomy" id="2528018"/>
    <lineage>
        <taxon>Bacteria</taxon>
        <taxon>Pseudomonadati</taxon>
        <taxon>Planctomycetota</taxon>
        <taxon>Planctomycetia</taxon>
        <taxon>Planctomycetia incertae sedis</taxon>
        <taxon>Saltatorellus</taxon>
    </lineage>
</organism>
<dbReference type="PANTHER" id="PTHR43793">
    <property type="entry name" value="FAD SYNTHASE"/>
    <property type="match status" value="1"/>
</dbReference>
<dbReference type="Pfam" id="PF01467">
    <property type="entry name" value="CTP_transf_like"/>
    <property type="match status" value="1"/>
</dbReference>
<evidence type="ECO:0000313" key="4">
    <source>
        <dbReference type="EMBL" id="QDV06829.1"/>
    </source>
</evidence>